<keyword evidence="3" id="KW-0813">Transport</keyword>
<sequence length="579" mass="60705">MKRLPWSVVRTLETHRRGSALVVVLIVIMMLSLGAYSFSQLMTAEARATILFDRDSQARALADSAIEVAAAVVGKPEDVSVADLYHSPELFGGIEVVSGATPQATGRYSLVAPVENDASGMLRNGMIDESSKWNINALLNMGLTDEELAGVFLAIPGMDDTIVQSIIDWLDADDEPREFGAEIDYYGSLDPPYAPRNGKLETLDELLKVQGVTPALLYGEDANRNGILDPNEDDGDISMPADNQDGVLDLGWSAFLTVYGSETNLRKDGSPKINLNQPLLSTLYDTLEEEFGADVATFIVAFRAYGPVKPLSDGNVATTGDATTDEDFQKLAEQVVRGLLNSDGNTPSTTRNGMDLSGGSAVEITSLIELIDAQVQVPASGGGNNGGGGSSGGNNGGGSGGSGGGGSGGGSATGGKTLNSPWTSGGLGATWLELLDAFSLSDAEYSEGRININQARRETLMGIPGMTAEVADVIVARKMINSDGTPQTGAAEAMSSTAWLFTEGLVDQQTLVGMDRFMTARGSVYRVQAIGHFDGGGMVARVEAVIDATKVPPAIISRRDLSNLGPGYRSDQLSGSISK</sequence>
<dbReference type="OrthoDB" id="260436at2"/>
<dbReference type="Pfam" id="PF21687">
    <property type="entry name" value="T2SSK_1st"/>
    <property type="match status" value="1"/>
</dbReference>
<dbReference type="GO" id="GO:0009306">
    <property type="term" value="P:protein secretion"/>
    <property type="evidence" value="ECO:0007669"/>
    <property type="project" value="InterPro"/>
</dbReference>
<dbReference type="InterPro" id="IPR049031">
    <property type="entry name" value="T2SSK_SAM-like_1st"/>
</dbReference>
<evidence type="ECO:0000259" key="12">
    <source>
        <dbReference type="Pfam" id="PF21687"/>
    </source>
</evidence>
<proteinExistence type="inferred from homology"/>
<evidence type="ECO:0000256" key="9">
    <source>
        <dbReference type="ARBA" id="ARBA00023136"/>
    </source>
</evidence>
<dbReference type="KEGG" id="ccos:Pan44_12400"/>
<evidence type="ECO:0000256" key="4">
    <source>
        <dbReference type="ARBA" id="ARBA00022475"/>
    </source>
</evidence>
<evidence type="ECO:0000256" key="5">
    <source>
        <dbReference type="ARBA" id="ARBA00022519"/>
    </source>
</evidence>
<keyword evidence="5" id="KW-0997">Cell inner membrane</keyword>
<evidence type="ECO:0000313" key="14">
    <source>
        <dbReference type="Proteomes" id="UP000315700"/>
    </source>
</evidence>
<dbReference type="InterPro" id="IPR005628">
    <property type="entry name" value="GspK"/>
</dbReference>
<evidence type="ECO:0000256" key="10">
    <source>
        <dbReference type="SAM" id="MobiDB-lite"/>
    </source>
</evidence>
<name>A0A517SAR9_9PLAN</name>
<evidence type="ECO:0000256" key="7">
    <source>
        <dbReference type="ARBA" id="ARBA00022927"/>
    </source>
</evidence>
<keyword evidence="9 11" id="KW-0472">Membrane</keyword>
<comment type="subcellular location">
    <subcellularLocation>
        <location evidence="1">Cell inner membrane</location>
    </subcellularLocation>
</comment>
<comment type="similarity">
    <text evidence="2">Belongs to the GSP K family.</text>
</comment>
<dbReference type="SUPFAM" id="SSF158544">
    <property type="entry name" value="GspK insert domain-like"/>
    <property type="match status" value="1"/>
</dbReference>
<feature type="transmembrane region" description="Helical" evidence="11">
    <location>
        <begin position="20"/>
        <end position="38"/>
    </location>
</feature>
<organism evidence="13 14">
    <name type="scientific">Caulifigura coniformis</name>
    <dbReference type="NCBI Taxonomy" id="2527983"/>
    <lineage>
        <taxon>Bacteria</taxon>
        <taxon>Pseudomonadati</taxon>
        <taxon>Planctomycetota</taxon>
        <taxon>Planctomycetia</taxon>
        <taxon>Planctomycetales</taxon>
        <taxon>Planctomycetaceae</taxon>
        <taxon>Caulifigura</taxon>
    </lineage>
</organism>
<feature type="region of interest" description="Disordered" evidence="10">
    <location>
        <begin position="378"/>
        <end position="419"/>
    </location>
</feature>
<evidence type="ECO:0000256" key="11">
    <source>
        <dbReference type="SAM" id="Phobius"/>
    </source>
</evidence>
<keyword evidence="8 11" id="KW-1133">Transmembrane helix</keyword>
<dbReference type="GO" id="GO:0005886">
    <property type="term" value="C:plasma membrane"/>
    <property type="evidence" value="ECO:0007669"/>
    <property type="project" value="UniProtKB-SubCell"/>
</dbReference>
<dbReference type="Gene3D" id="1.10.40.60">
    <property type="entry name" value="EpsJ-like"/>
    <property type="match status" value="1"/>
</dbReference>
<dbReference type="InterPro" id="IPR038072">
    <property type="entry name" value="GspK_central_sf"/>
</dbReference>
<keyword evidence="14" id="KW-1185">Reference proteome</keyword>
<keyword evidence="7" id="KW-0653">Protein transport</keyword>
<dbReference type="PANTHER" id="PTHR38831">
    <property type="entry name" value="TYPE II SECRETION SYSTEM PROTEIN K"/>
    <property type="match status" value="1"/>
</dbReference>
<keyword evidence="4" id="KW-1003">Cell membrane</keyword>
<evidence type="ECO:0000256" key="3">
    <source>
        <dbReference type="ARBA" id="ARBA00022448"/>
    </source>
</evidence>
<dbReference type="AlphaFoldDB" id="A0A517SAR9"/>
<dbReference type="PANTHER" id="PTHR38831:SF2">
    <property type="entry name" value="TYPE II SECRETION SYSTEM PROTEIN K"/>
    <property type="match status" value="1"/>
</dbReference>
<dbReference type="Proteomes" id="UP000315700">
    <property type="component" value="Chromosome"/>
</dbReference>
<feature type="domain" description="T2SS protein K first SAM-like" evidence="12">
    <location>
        <begin position="134"/>
        <end position="216"/>
    </location>
</feature>
<dbReference type="RefSeq" id="WP_145028258.1">
    <property type="nucleotide sequence ID" value="NZ_CP036271.1"/>
</dbReference>
<accession>A0A517SAR9</accession>
<gene>
    <name evidence="13" type="primary">gspK</name>
    <name evidence="13" type="ORF">Pan44_12400</name>
</gene>
<evidence type="ECO:0000256" key="8">
    <source>
        <dbReference type="ARBA" id="ARBA00022989"/>
    </source>
</evidence>
<reference evidence="13 14" key="1">
    <citation type="submission" date="2019-02" db="EMBL/GenBank/DDBJ databases">
        <title>Deep-cultivation of Planctomycetes and their phenomic and genomic characterization uncovers novel biology.</title>
        <authorList>
            <person name="Wiegand S."/>
            <person name="Jogler M."/>
            <person name="Boedeker C."/>
            <person name="Pinto D."/>
            <person name="Vollmers J."/>
            <person name="Rivas-Marin E."/>
            <person name="Kohn T."/>
            <person name="Peeters S.H."/>
            <person name="Heuer A."/>
            <person name="Rast P."/>
            <person name="Oberbeckmann S."/>
            <person name="Bunk B."/>
            <person name="Jeske O."/>
            <person name="Meyerdierks A."/>
            <person name="Storesund J.E."/>
            <person name="Kallscheuer N."/>
            <person name="Luecker S."/>
            <person name="Lage O.M."/>
            <person name="Pohl T."/>
            <person name="Merkel B.J."/>
            <person name="Hornburger P."/>
            <person name="Mueller R.-W."/>
            <person name="Bruemmer F."/>
            <person name="Labrenz M."/>
            <person name="Spormann A.M."/>
            <person name="Op den Camp H."/>
            <person name="Overmann J."/>
            <person name="Amann R."/>
            <person name="Jetten M.S.M."/>
            <person name="Mascher T."/>
            <person name="Medema M.H."/>
            <person name="Devos D.P."/>
            <person name="Kaster A.-K."/>
            <person name="Ovreas L."/>
            <person name="Rohde M."/>
            <person name="Galperin M.Y."/>
            <person name="Jogler C."/>
        </authorList>
    </citation>
    <scope>NUCLEOTIDE SEQUENCE [LARGE SCALE GENOMIC DNA]</scope>
    <source>
        <strain evidence="13 14">Pan44</strain>
    </source>
</reference>
<dbReference type="InParanoid" id="A0A517SAR9"/>
<keyword evidence="6 11" id="KW-0812">Transmembrane</keyword>
<protein>
    <submittedName>
        <fullName evidence="13">Type II secretion system protein K</fullName>
    </submittedName>
</protein>
<evidence type="ECO:0000256" key="2">
    <source>
        <dbReference type="ARBA" id="ARBA00007246"/>
    </source>
</evidence>
<evidence type="ECO:0000313" key="13">
    <source>
        <dbReference type="EMBL" id="QDT53224.1"/>
    </source>
</evidence>
<feature type="compositionally biased region" description="Gly residues" evidence="10">
    <location>
        <begin position="380"/>
        <end position="413"/>
    </location>
</feature>
<evidence type="ECO:0000256" key="1">
    <source>
        <dbReference type="ARBA" id="ARBA00004533"/>
    </source>
</evidence>
<evidence type="ECO:0000256" key="6">
    <source>
        <dbReference type="ARBA" id="ARBA00022692"/>
    </source>
</evidence>
<dbReference type="EMBL" id="CP036271">
    <property type="protein sequence ID" value="QDT53224.1"/>
    <property type="molecule type" value="Genomic_DNA"/>
</dbReference>